<dbReference type="InterPro" id="IPR054437">
    <property type="entry name" value="PspA-assoc_dom"/>
</dbReference>
<sequence length="101" mass="10683">MAAESRGCPVIVRLMGEGQLDVAEEALPSLNTLDAELEAAIESGDESAFRAALHALLDNVRKVGRPLPADSLEPSELILPPADAHIDEVRSMLGDEGLIPD</sequence>
<evidence type="ECO:0000313" key="2">
    <source>
        <dbReference type="EMBL" id="SNR68040.1"/>
    </source>
</evidence>
<dbReference type="AlphaFoldDB" id="A0A238YAJ0"/>
<evidence type="ECO:0000259" key="1">
    <source>
        <dbReference type="Pfam" id="PF22743"/>
    </source>
</evidence>
<dbReference type="EMBL" id="FZNP01000005">
    <property type="protein sequence ID" value="SNR68040.1"/>
    <property type="molecule type" value="Genomic_DNA"/>
</dbReference>
<name>A0A238YAJ0_9ACTN</name>
<feature type="domain" description="PspA-associated" evidence="1">
    <location>
        <begin position="10"/>
        <end position="101"/>
    </location>
</feature>
<gene>
    <name evidence="2" type="ORF">SAMN06265355_105385</name>
</gene>
<evidence type="ECO:0000313" key="3">
    <source>
        <dbReference type="Proteomes" id="UP000198420"/>
    </source>
</evidence>
<organism evidence="2 3">
    <name type="scientific">Actinomadura mexicana</name>
    <dbReference type="NCBI Taxonomy" id="134959"/>
    <lineage>
        <taxon>Bacteria</taxon>
        <taxon>Bacillati</taxon>
        <taxon>Actinomycetota</taxon>
        <taxon>Actinomycetes</taxon>
        <taxon>Streptosporangiales</taxon>
        <taxon>Thermomonosporaceae</taxon>
        <taxon>Actinomadura</taxon>
    </lineage>
</organism>
<keyword evidence="3" id="KW-1185">Reference proteome</keyword>
<reference evidence="3" key="1">
    <citation type="submission" date="2017-06" db="EMBL/GenBank/DDBJ databases">
        <authorList>
            <person name="Varghese N."/>
            <person name="Submissions S."/>
        </authorList>
    </citation>
    <scope>NUCLEOTIDE SEQUENCE [LARGE SCALE GENOMIC DNA]</scope>
    <source>
        <strain evidence="3">DSM 44485</strain>
    </source>
</reference>
<dbReference type="Proteomes" id="UP000198420">
    <property type="component" value="Unassembled WGS sequence"/>
</dbReference>
<protein>
    <recommendedName>
        <fullName evidence="1">PspA-associated domain-containing protein</fullName>
    </recommendedName>
</protein>
<proteinExistence type="predicted"/>
<dbReference type="Pfam" id="PF22743">
    <property type="entry name" value="PspAA"/>
    <property type="match status" value="1"/>
</dbReference>
<accession>A0A238YAJ0</accession>